<dbReference type="EMBL" id="NZEX01000020">
    <property type="protein sequence ID" value="MAH62231.1"/>
    <property type="molecule type" value="Genomic_DNA"/>
</dbReference>
<dbReference type="Proteomes" id="UP000226525">
    <property type="component" value="Unassembled WGS sequence"/>
</dbReference>
<evidence type="ECO:0000313" key="2">
    <source>
        <dbReference type="EMBL" id="MAH62231.1"/>
    </source>
</evidence>
<reference evidence="3" key="1">
    <citation type="submission" date="2017-09" db="EMBL/GenBank/DDBJ databases">
        <title>The Reconstruction of 2,631 Draft Metagenome-Assembled Genomes from the Global Oceans.</title>
        <authorList>
            <person name="Tully B.J."/>
            <person name="Graham E.D."/>
            <person name="Heidelberg J.F."/>
        </authorList>
    </citation>
    <scope>NUCLEOTIDE SEQUENCE [LARGE SCALE GENOMIC DNA]</scope>
</reference>
<feature type="compositionally biased region" description="Acidic residues" evidence="1">
    <location>
        <begin position="115"/>
        <end position="130"/>
    </location>
</feature>
<sequence length="130" mass="15537">MTKAEEFDRAWKLAFLQDTSLVDKIYHPDYRAIDHRWGIEVTIDSDKVIEFTVAKLITWGPFETFYEDDHFLCIHRYRRILSEEDEESDYNSIISAVSYKEGKIITQESVRENIETDPSEGQDWSWEDYE</sequence>
<evidence type="ECO:0000256" key="1">
    <source>
        <dbReference type="SAM" id="MobiDB-lite"/>
    </source>
</evidence>
<organism evidence="2 3">
    <name type="scientific">SAR324 cluster bacterium</name>
    <dbReference type="NCBI Taxonomy" id="2024889"/>
    <lineage>
        <taxon>Bacteria</taxon>
        <taxon>Deltaproteobacteria</taxon>
        <taxon>SAR324 cluster</taxon>
    </lineage>
</organism>
<dbReference type="AlphaFoldDB" id="A0A2D6YGC4"/>
<accession>A0A2D6YGC4</accession>
<comment type="caution">
    <text evidence="2">The sequence shown here is derived from an EMBL/GenBank/DDBJ whole genome shotgun (WGS) entry which is preliminary data.</text>
</comment>
<protein>
    <recommendedName>
        <fullName evidence="4">Nuclear transport factor 2 family protein</fullName>
    </recommendedName>
</protein>
<name>A0A2D6YGC4_9DELT</name>
<evidence type="ECO:0008006" key="4">
    <source>
        <dbReference type="Google" id="ProtNLM"/>
    </source>
</evidence>
<feature type="region of interest" description="Disordered" evidence="1">
    <location>
        <begin position="109"/>
        <end position="130"/>
    </location>
</feature>
<evidence type="ECO:0000313" key="3">
    <source>
        <dbReference type="Proteomes" id="UP000226525"/>
    </source>
</evidence>
<gene>
    <name evidence="2" type="ORF">CMN54_02025</name>
</gene>
<proteinExistence type="predicted"/>